<dbReference type="OrthoDB" id="3261041at2"/>
<keyword evidence="1" id="KW-0472">Membrane</keyword>
<dbReference type="KEGG" id="ccjz:ccrud_08780"/>
<protein>
    <submittedName>
        <fullName evidence="2">Uncharacterized protein</fullName>
    </submittedName>
</protein>
<sequence>MTRTLLRLQATLWRRAMKGNRATVVMMALVSLYSVIGLVSLSAVLGVGLHQENTGILAGVVAIGTLAYCMAAFMWPSGEGQLDPVSFATMPVRAKQLIPGLAVSSLMQSRGITAVVCTVATTIVAAVFLPLSTLPILVLMMFVSLITTLLLGELLKAVASGSSSRVSKDRRTMIASVAFVVFIIGYNLLIGAEAMSRIDALGRIAKWTPVGAGAGAVEAFAASLWSEAALLTVLAFAYVCAGVWLWLRLIDKALHAPLDQGGQGNRTKDMQVEGKRVLFLPMIPWSAGGAIFSRSVRYLFKDSRLMGSMIVFPLLGFLFIAQSFTVDFFMIYVGLIMLAAFGGSIATNDFGYDGPSIWLNMVSGVKARTALLMRHWASMLPGGLTLLIYMVVTLVLADNKTIAVLLSFIGVGVFISGAAVALFVTTFNPYPTAKPGTSPWADRSGYSGAAFIGAFAALLLGWIPLIPAIVLGSVGYATEHMWMLVLGEVLGIVIPVAVYLGAVQICSRRVERNLPEIFDKVKTHVK</sequence>
<feature type="transmembrane region" description="Helical" evidence="1">
    <location>
        <begin position="111"/>
        <end position="128"/>
    </location>
</feature>
<dbReference type="STRING" id="1652495.ccrud_08780"/>
<feature type="transmembrane region" description="Helical" evidence="1">
    <location>
        <begin position="173"/>
        <end position="192"/>
    </location>
</feature>
<feature type="transmembrane region" description="Helical" evidence="1">
    <location>
        <begin position="228"/>
        <end position="247"/>
    </location>
</feature>
<accession>A0A172QU99</accession>
<dbReference type="AlphaFoldDB" id="A0A172QU99"/>
<keyword evidence="1" id="KW-1133">Transmembrane helix</keyword>
<feature type="transmembrane region" description="Helical" evidence="1">
    <location>
        <begin position="376"/>
        <end position="396"/>
    </location>
</feature>
<gene>
    <name evidence="2" type="ORF">ccrud_08780</name>
</gene>
<feature type="transmembrane region" description="Helical" evidence="1">
    <location>
        <begin position="482"/>
        <end position="502"/>
    </location>
</feature>
<keyword evidence="1" id="KW-0812">Transmembrane</keyword>
<name>A0A172QU99_9CORY</name>
<dbReference type="Proteomes" id="UP000076929">
    <property type="component" value="Chromosome"/>
</dbReference>
<dbReference type="EMBL" id="CP015622">
    <property type="protein sequence ID" value="ANE04289.1"/>
    <property type="molecule type" value="Genomic_DNA"/>
</dbReference>
<feature type="transmembrane region" description="Helical" evidence="1">
    <location>
        <begin position="448"/>
        <end position="470"/>
    </location>
</feature>
<evidence type="ECO:0000313" key="3">
    <source>
        <dbReference type="Proteomes" id="UP000076929"/>
    </source>
</evidence>
<feature type="transmembrane region" description="Helical" evidence="1">
    <location>
        <begin position="330"/>
        <end position="351"/>
    </location>
</feature>
<proteinExistence type="predicted"/>
<feature type="transmembrane region" description="Helical" evidence="1">
    <location>
        <begin position="55"/>
        <end position="75"/>
    </location>
</feature>
<keyword evidence="3" id="KW-1185">Reference proteome</keyword>
<evidence type="ECO:0000256" key="1">
    <source>
        <dbReference type="SAM" id="Phobius"/>
    </source>
</evidence>
<organism evidence="2 3">
    <name type="scientific">Corynebacterium crudilactis</name>
    <dbReference type="NCBI Taxonomy" id="1652495"/>
    <lineage>
        <taxon>Bacteria</taxon>
        <taxon>Bacillati</taxon>
        <taxon>Actinomycetota</taxon>
        <taxon>Actinomycetes</taxon>
        <taxon>Mycobacteriales</taxon>
        <taxon>Corynebacteriaceae</taxon>
        <taxon>Corynebacterium</taxon>
    </lineage>
</organism>
<feature type="transmembrane region" description="Helical" evidence="1">
    <location>
        <begin position="305"/>
        <end position="324"/>
    </location>
</feature>
<feature type="transmembrane region" description="Helical" evidence="1">
    <location>
        <begin position="134"/>
        <end position="152"/>
    </location>
</feature>
<feature type="transmembrane region" description="Helical" evidence="1">
    <location>
        <begin position="402"/>
        <end position="427"/>
    </location>
</feature>
<evidence type="ECO:0000313" key="2">
    <source>
        <dbReference type="EMBL" id="ANE04289.1"/>
    </source>
</evidence>
<reference evidence="2 3" key="1">
    <citation type="submission" date="2016-05" db="EMBL/GenBank/DDBJ databases">
        <title>Complete genome sequence of Corynebacterium crudilactis, a new Corynebacterium species isolated from raw cow's milk.</title>
        <authorList>
            <person name="Christian R."/>
            <person name="Zimmermann J."/>
            <person name="Lipski A."/>
            <person name="Kalinowski J."/>
        </authorList>
    </citation>
    <scope>NUCLEOTIDE SEQUENCE [LARGE SCALE GENOMIC DNA]</scope>
    <source>
        <strain evidence="2 3">JZ16</strain>
    </source>
</reference>
<feature type="transmembrane region" description="Helical" evidence="1">
    <location>
        <begin position="21"/>
        <end position="49"/>
    </location>
</feature>